<name>A0A1Y6EH21_9HYPH</name>
<dbReference type="OrthoDB" id="7950280at2"/>
<dbReference type="PROSITE" id="PS51257">
    <property type="entry name" value="PROKAR_LIPOPROTEIN"/>
    <property type="match status" value="1"/>
</dbReference>
<organism evidence="2 3">
    <name type="scientific">Devosia lucknowensis</name>
    <dbReference type="NCBI Taxonomy" id="1096929"/>
    <lineage>
        <taxon>Bacteria</taxon>
        <taxon>Pseudomonadati</taxon>
        <taxon>Pseudomonadota</taxon>
        <taxon>Alphaproteobacteria</taxon>
        <taxon>Hyphomicrobiales</taxon>
        <taxon>Devosiaceae</taxon>
        <taxon>Devosia</taxon>
    </lineage>
</organism>
<evidence type="ECO:0008006" key="4">
    <source>
        <dbReference type="Google" id="ProtNLM"/>
    </source>
</evidence>
<accession>A0A1Y6EH21</accession>
<reference evidence="3" key="1">
    <citation type="submission" date="2017-04" db="EMBL/GenBank/DDBJ databases">
        <authorList>
            <person name="Varghese N."/>
            <person name="Submissions S."/>
        </authorList>
    </citation>
    <scope>NUCLEOTIDE SEQUENCE [LARGE SCALE GENOMIC DNA]</scope>
</reference>
<keyword evidence="1" id="KW-0732">Signal</keyword>
<dbReference type="AlphaFoldDB" id="A0A1Y6EH21"/>
<protein>
    <recommendedName>
        <fullName evidence="4">LPS-assembly lipoprotein</fullName>
    </recommendedName>
</protein>
<evidence type="ECO:0000313" key="3">
    <source>
        <dbReference type="Proteomes" id="UP000194474"/>
    </source>
</evidence>
<evidence type="ECO:0000256" key="1">
    <source>
        <dbReference type="SAM" id="SignalP"/>
    </source>
</evidence>
<proteinExistence type="predicted"/>
<sequence>MNRRTLLSGFGVAALAAVLSSCTSFAPVYGDLSSNSISAARFNFASPGSRLDQVALNRLKVAFPGAAQPSDPDLAVSIAVTTLAAPLSTSIAVAAPVRIRVEGRVTISRGDDVAFEATRFVDTSYQSGKLTQTEMASSSGAQEAAAIAVADALRAAILAGYRPGMPAAGN</sequence>
<dbReference type="Gene3D" id="3.30.160.150">
    <property type="entry name" value="Lipoprotein like domain"/>
    <property type="match status" value="1"/>
</dbReference>
<dbReference type="Proteomes" id="UP000194474">
    <property type="component" value="Unassembled WGS sequence"/>
</dbReference>
<feature type="chain" id="PRO_5013142430" description="LPS-assembly lipoprotein" evidence="1">
    <location>
        <begin position="27"/>
        <end position="170"/>
    </location>
</feature>
<gene>
    <name evidence="2" type="ORF">SAMN06295905_0378</name>
</gene>
<dbReference type="EMBL" id="FXWK01000001">
    <property type="protein sequence ID" value="SMQ60451.1"/>
    <property type="molecule type" value="Genomic_DNA"/>
</dbReference>
<feature type="signal peptide" evidence="1">
    <location>
        <begin position="1"/>
        <end position="26"/>
    </location>
</feature>
<dbReference type="RefSeq" id="WP_140048854.1">
    <property type="nucleotide sequence ID" value="NZ_FXWK01000001.1"/>
</dbReference>
<evidence type="ECO:0000313" key="2">
    <source>
        <dbReference type="EMBL" id="SMQ60451.1"/>
    </source>
</evidence>
<keyword evidence="3" id="KW-1185">Reference proteome</keyword>